<evidence type="ECO:0000259" key="2">
    <source>
        <dbReference type="Pfam" id="PF13477"/>
    </source>
</evidence>
<organism evidence="3 4">
    <name type="scientific">Oceanobacillus bengalensis</name>
    <dbReference type="NCBI Taxonomy" id="1435466"/>
    <lineage>
        <taxon>Bacteria</taxon>
        <taxon>Bacillati</taxon>
        <taxon>Bacillota</taxon>
        <taxon>Bacilli</taxon>
        <taxon>Bacillales</taxon>
        <taxon>Bacillaceae</taxon>
        <taxon>Oceanobacillus</taxon>
    </lineage>
</organism>
<dbReference type="PANTHER" id="PTHR45947">
    <property type="entry name" value="SULFOQUINOVOSYL TRANSFERASE SQD2"/>
    <property type="match status" value="1"/>
</dbReference>
<feature type="domain" description="Glycosyltransferase subfamily 4-like N-terminal" evidence="2">
    <location>
        <begin position="2"/>
        <end position="143"/>
    </location>
</feature>
<gene>
    <name evidence="3" type="ORF">D8M05_17360</name>
</gene>
<dbReference type="OrthoDB" id="9806653at2"/>
<dbReference type="SUPFAM" id="SSF53756">
    <property type="entry name" value="UDP-Glycosyltransferase/glycogen phosphorylase"/>
    <property type="match status" value="1"/>
</dbReference>
<dbReference type="CDD" id="cd03808">
    <property type="entry name" value="GT4_CapM-like"/>
    <property type="match status" value="1"/>
</dbReference>
<comment type="caution">
    <text evidence="3">The sequence shown here is derived from an EMBL/GenBank/DDBJ whole genome shotgun (WGS) entry which is preliminary data.</text>
</comment>
<evidence type="ECO:0000313" key="3">
    <source>
        <dbReference type="EMBL" id="RKQ12963.1"/>
    </source>
</evidence>
<dbReference type="RefSeq" id="WP_121134083.1">
    <property type="nucleotide sequence ID" value="NZ_JBHUFK010000040.1"/>
</dbReference>
<protein>
    <submittedName>
        <fullName evidence="3">Glycosyltransferase family 1 protein</fullName>
    </submittedName>
</protein>
<sequence length="369" mass="42010">MKVLYVSTISNTINAFMIPHIELLLNQGHQVDIACNIEKEISSRLTNRDCKVFNIEFQRSPLKKQNFSAYIRLKKLIQEEQYDLVHTHTPIASALVRFACKKMDKVKVFYTAHGFHFFKGAPIKYWLTFFPFEYYLAKFTNVLITINKEDYASANRLFKTGKVEYIPGVGFDTKSYNKVVVDKKLKRKEIGVPEKAFIILSVGELNKNKNHETIIKALAKLKNPNIYYVICGEGVLKDYLESLVINLGIEQQVRLLGYRRDVIDICNVSDIFAFPSKREGLGMAALEAMASGLPVITSNVHGINDYSVEGVTGYKCAANNENGFATAIEKLYSNNMKRVNIGLNNKDLVKKFDLENTLLELDRIYKSNS</sequence>
<dbReference type="InterPro" id="IPR028098">
    <property type="entry name" value="Glyco_trans_4-like_N"/>
</dbReference>
<dbReference type="Proteomes" id="UP000281813">
    <property type="component" value="Unassembled WGS sequence"/>
</dbReference>
<dbReference type="InterPro" id="IPR050194">
    <property type="entry name" value="Glycosyltransferase_grp1"/>
</dbReference>
<keyword evidence="4" id="KW-1185">Reference proteome</keyword>
<dbReference type="GO" id="GO:0016757">
    <property type="term" value="F:glycosyltransferase activity"/>
    <property type="evidence" value="ECO:0007669"/>
    <property type="project" value="InterPro"/>
</dbReference>
<dbReference type="Gene3D" id="3.40.50.2000">
    <property type="entry name" value="Glycogen Phosphorylase B"/>
    <property type="match status" value="2"/>
</dbReference>
<dbReference type="EMBL" id="RBZO01000037">
    <property type="protein sequence ID" value="RKQ12963.1"/>
    <property type="molecule type" value="Genomic_DNA"/>
</dbReference>
<reference evidence="3 4" key="1">
    <citation type="journal article" date="2015" name="Antonie Van Leeuwenhoek">
        <title>Oceanobacillus bengalensis sp. nov., a bacterium isolated from seawater of the Bay of Bengal.</title>
        <authorList>
            <person name="Yongchang O."/>
            <person name="Xiang W."/>
            <person name="Wang G."/>
        </authorList>
    </citation>
    <scope>NUCLEOTIDE SEQUENCE [LARGE SCALE GENOMIC DNA]</scope>
    <source>
        <strain evidence="3 4">MCCC 1K00260</strain>
    </source>
</reference>
<name>A0A494YSJ7_9BACI</name>
<feature type="domain" description="Glycosyl transferase family 1" evidence="1">
    <location>
        <begin position="183"/>
        <end position="346"/>
    </location>
</feature>
<evidence type="ECO:0000313" key="4">
    <source>
        <dbReference type="Proteomes" id="UP000281813"/>
    </source>
</evidence>
<dbReference type="Pfam" id="PF13477">
    <property type="entry name" value="Glyco_trans_4_2"/>
    <property type="match status" value="1"/>
</dbReference>
<dbReference type="Pfam" id="PF00534">
    <property type="entry name" value="Glycos_transf_1"/>
    <property type="match status" value="1"/>
</dbReference>
<evidence type="ECO:0000259" key="1">
    <source>
        <dbReference type="Pfam" id="PF00534"/>
    </source>
</evidence>
<accession>A0A494YSJ7</accession>
<dbReference type="AlphaFoldDB" id="A0A494YSJ7"/>
<keyword evidence="3" id="KW-0808">Transferase</keyword>
<dbReference type="InterPro" id="IPR001296">
    <property type="entry name" value="Glyco_trans_1"/>
</dbReference>
<dbReference type="PANTHER" id="PTHR45947:SF3">
    <property type="entry name" value="SULFOQUINOVOSYL TRANSFERASE SQD2"/>
    <property type="match status" value="1"/>
</dbReference>
<proteinExistence type="predicted"/>